<dbReference type="EMBL" id="MCGE01000032">
    <property type="protein sequence ID" value="ORZ08163.1"/>
    <property type="molecule type" value="Genomic_DNA"/>
</dbReference>
<protein>
    <recommendedName>
        <fullName evidence="3">F-box domain-containing protein</fullName>
    </recommendedName>
</protein>
<comment type="caution">
    <text evidence="1">The sequence shown here is derived from an EMBL/GenBank/DDBJ whole genome shotgun (WGS) entry which is preliminary data.</text>
</comment>
<dbReference type="Gene3D" id="3.80.10.10">
    <property type="entry name" value="Ribonuclease Inhibitor"/>
    <property type="match status" value="1"/>
</dbReference>
<sequence length="475" mass="52706">MAHHQVVTASQPLLIPEITHLICSFVHPGDMLAVALSCRTMYYAMIARLWHTLHPRSHMELRKLKNTLDGAAGTAGWPGKTISTSLSTLDPQYNRQVRVFRWSLKEDVTTHMFERPFFDHFLFPRLHTLVFSYAAAQDSSVATMIKAAVHHLRYVDLSHCYCLSSDAIQPLLFQPHGFLTTLILYGCGKIDPHTLVQLIHHHHTTLTCVRLTDITDTVLDSLQPCAHLQDLGLEHCSDDDLTEPALTRFTRHQPWQMRRLRFRDIASLTSTHLANLMARKSLVHLDMSECSRITSDGLARLACLCPRLDTLTLAYQTGVSNSSLRAFATHCPVLRHLDVAGSHTTSSALRRRWTTTTTTTTTAAAAAAAAAAGDDDDDDGADGEAADVLTDDAFLAGRFDALHTLNLSGLASSQLSTDLIYHVLLQWPALQELCLGVAYDLTEAKRILANVNATGSCFYQMNVEKCHTICRVAFL</sequence>
<name>A0A1X2I333_9FUNG</name>
<evidence type="ECO:0000313" key="1">
    <source>
        <dbReference type="EMBL" id="ORZ08163.1"/>
    </source>
</evidence>
<dbReference type="GO" id="GO:0031146">
    <property type="term" value="P:SCF-dependent proteasomal ubiquitin-dependent protein catabolic process"/>
    <property type="evidence" value="ECO:0007669"/>
    <property type="project" value="TreeGrafter"/>
</dbReference>
<dbReference type="SMART" id="SM00367">
    <property type="entry name" value="LRR_CC"/>
    <property type="match status" value="5"/>
</dbReference>
<evidence type="ECO:0008006" key="3">
    <source>
        <dbReference type="Google" id="ProtNLM"/>
    </source>
</evidence>
<dbReference type="SUPFAM" id="SSF52047">
    <property type="entry name" value="RNI-like"/>
    <property type="match status" value="1"/>
</dbReference>
<dbReference type="Proteomes" id="UP000193560">
    <property type="component" value="Unassembled WGS sequence"/>
</dbReference>
<evidence type="ECO:0000313" key="2">
    <source>
        <dbReference type="Proteomes" id="UP000193560"/>
    </source>
</evidence>
<keyword evidence="2" id="KW-1185">Reference proteome</keyword>
<dbReference type="OrthoDB" id="6781668at2759"/>
<dbReference type="STRING" id="90262.A0A1X2I333"/>
<proteinExistence type="predicted"/>
<accession>A0A1X2I333</accession>
<organism evidence="1 2">
    <name type="scientific">Absidia repens</name>
    <dbReference type="NCBI Taxonomy" id="90262"/>
    <lineage>
        <taxon>Eukaryota</taxon>
        <taxon>Fungi</taxon>
        <taxon>Fungi incertae sedis</taxon>
        <taxon>Mucoromycota</taxon>
        <taxon>Mucoromycotina</taxon>
        <taxon>Mucoromycetes</taxon>
        <taxon>Mucorales</taxon>
        <taxon>Cunninghamellaceae</taxon>
        <taxon>Absidia</taxon>
    </lineage>
</organism>
<dbReference type="PANTHER" id="PTHR13318">
    <property type="entry name" value="PARTNER OF PAIRED, ISOFORM B-RELATED"/>
    <property type="match status" value="1"/>
</dbReference>
<dbReference type="InterPro" id="IPR032675">
    <property type="entry name" value="LRR_dom_sf"/>
</dbReference>
<dbReference type="AlphaFoldDB" id="A0A1X2I333"/>
<dbReference type="InterPro" id="IPR006553">
    <property type="entry name" value="Leu-rich_rpt_Cys-con_subtyp"/>
</dbReference>
<gene>
    <name evidence="1" type="ORF">BCR42DRAFT_495614</name>
</gene>
<dbReference type="GO" id="GO:0019005">
    <property type="term" value="C:SCF ubiquitin ligase complex"/>
    <property type="evidence" value="ECO:0007669"/>
    <property type="project" value="TreeGrafter"/>
</dbReference>
<reference evidence="1 2" key="1">
    <citation type="submission" date="2016-07" db="EMBL/GenBank/DDBJ databases">
        <title>Pervasive Adenine N6-methylation of Active Genes in Fungi.</title>
        <authorList>
            <consortium name="DOE Joint Genome Institute"/>
            <person name="Mondo S.J."/>
            <person name="Dannebaum R.O."/>
            <person name="Kuo R.C."/>
            <person name="Labutti K."/>
            <person name="Haridas S."/>
            <person name="Kuo A."/>
            <person name="Salamov A."/>
            <person name="Ahrendt S.R."/>
            <person name="Lipzen A."/>
            <person name="Sullivan W."/>
            <person name="Andreopoulos W.B."/>
            <person name="Clum A."/>
            <person name="Lindquist E."/>
            <person name="Daum C."/>
            <person name="Ramamoorthy G.K."/>
            <person name="Gryganskyi A."/>
            <person name="Culley D."/>
            <person name="Magnuson J.K."/>
            <person name="James T.Y."/>
            <person name="O'Malley M.A."/>
            <person name="Stajich J.E."/>
            <person name="Spatafora J.W."/>
            <person name="Visel A."/>
            <person name="Grigoriev I.V."/>
        </authorList>
    </citation>
    <scope>NUCLEOTIDE SEQUENCE [LARGE SCALE GENOMIC DNA]</scope>
    <source>
        <strain evidence="1 2">NRRL 1336</strain>
    </source>
</reference>